<accession>A0A8H7W0T7</accession>
<keyword evidence="3" id="KW-1185">Reference proteome</keyword>
<gene>
    <name evidence="2" type="ORF">IFR04_013974</name>
</gene>
<dbReference type="Pfam" id="PF14273">
    <property type="entry name" value="DUF4360"/>
    <property type="match status" value="1"/>
</dbReference>
<proteinExistence type="predicted"/>
<feature type="chain" id="PRO_5034252862" description="Secreted protein" evidence="1">
    <location>
        <begin position="21"/>
        <end position="200"/>
    </location>
</feature>
<dbReference type="PANTHER" id="PTHR38847">
    <property type="match status" value="1"/>
</dbReference>
<sequence length="200" mass="21294">MVSIVGIMLSSMITLGSVLAQDGNFTSPTLQSITYGGSGCPQGSMKFSVPINSTRYIVAFGGYAASIGAGAPLAESRKNCQINLKLDYPVGYQYAVAGNTYSGYASLDAGVSAVHKSIYYFSGYEQQSSTQMNFTGPYNAAYAAEDSVLDETSWSPCGTRALLNINNQVRMTRESNSTGSGTLYDSGLFDVSLMWRTCAE</sequence>
<reference evidence="2" key="1">
    <citation type="submission" date="2021-02" db="EMBL/GenBank/DDBJ databases">
        <title>Genome sequence Cadophora malorum strain M34.</title>
        <authorList>
            <person name="Stefanovic E."/>
            <person name="Vu D."/>
            <person name="Scully C."/>
            <person name="Dijksterhuis J."/>
            <person name="Roader J."/>
            <person name="Houbraken J."/>
        </authorList>
    </citation>
    <scope>NUCLEOTIDE SEQUENCE</scope>
    <source>
        <strain evidence="2">M34</strain>
    </source>
</reference>
<evidence type="ECO:0000313" key="2">
    <source>
        <dbReference type="EMBL" id="KAG4412900.1"/>
    </source>
</evidence>
<protein>
    <recommendedName>
        <fullName evidence="4">Secreted protein</fullName>
    </recommendedName>
</protein>
<keyword evidence="1" id="KW-0732">Signal</keyword>
<dbReference type="PANTHER" id="PTHR38847:SF1">
    <property type="entry name" value="PSEUDOURIDINE SYNTHASE RSUA_RLUA-LIKE DOMAIN-CONTAINING PROTEIN"/>
    <property type="match status" value="1"/>
</dbReference>
<dbReference type="InterPro" id="IPR025649">
    <property type="entry name" value="DUF4360"/>
</dbReference>
<evidence type="ECO:0000313" key="3">
    <source>
        <dbReference type="Proteomes" id="UP000664132"/>
    </source>
</evidence>
<evidence type="ECO:0008006" key="4">
    <source>
        <dbReference type="Google" id="ProtNLM"/>
    </source>
</evidence>
<feature type="signal peptide" evidence="1">
    <location>
        <begin position="1"/>
        <end position="20"/>
    </location>
</feature>
<evidence type="ECO:0000256" key="1">
    <source>
        <dbReference type="SAM" id="SignalP"/>
    </source>
</evidence>
<comment type="caution">
    <text evidence="2">The sequence shown here is derived from an EMBL/GenBank/DDBJ whole genome shotgun (WGS) entry which is preliminary data.</text>
</comment>
<organism evidence="2 3">
    <name type="scientific">Cadophora malorum</name>
    <dbReference type="NCBI Taxonomy" id="108018"/>
    <lineage>
        <taxon>Eukaryota</taxon>
        <taxon>Fungi</taxon>
        <taxon>Dikarya</taxon>
        <taxon>Ascomycota</taxon>
        <taxon>Pezizomycotina</taxon>
        <taxon>Leotiomycetes</taxon>
        <taxon>Helotiales</taxon>
        <taxon>Ploettnerulaceae</taxon>
        <taxon>Cadophora</taxon>
    </lineage>
</organism>
<dbReference type="OrthoDB" id="152248at2759"/>
<dbReference type="Proteomes" id="UP000664132">
    <property type="component" value="Unassembled WGS sequence"/>
</dbReference>
<name>A0A8H7W0T7_9HELO</name>
<dbReference type="AlphaFoldDB" id="A0A8H7W0T7"/>
<dbReference type="EMBL" id="JAFJYH010000346">
    <property type="protein sequence ID" value="KAG4412900.1"/>
    <property type="molecule type" value="Genomic_DNA"/>
</dbReference>